<evidence type="ECO:0000313" key="1">
    <source>
        <dbReference type="EMBL" id="PEC18990.1"/>
    </source>
</evidence>
<dbReference type="AlphaFoldDB" id="A0A2A7HPY4"/>
<accession>A0A2A7HPY4</accession>
<comment type="caution">
    <text evidence="1">The sequence shown here is derived from an EMBL/GenBank/DDBJ whole genome shotgun (WGS) entry which is preliminary data.</text>
</comment>
<sequence>MVERMQRNSVFFGEFLQMKSTVSYSYKQFFEKRIRFGNSVPIIIKLLGDVEARGDKSFPKLFVFIDQLGMRPLG</sequence>
<dbReference type="Proteomes" id="UP000220006">
    <property type="component" value="Unassembled WGS sequence"/>
</dbReference>
<reference evidence="1 2" key="1">
    <citation type="submission" date="2017-09" db="EMBL/GenBank/DDBJ databases">
        <title>Large-scale bioinformatics analysis of Bacillus genomes uncovers conserved roles of natural products in bacterial physiology.</title>
        <authorList>
            <consortium name="Agbiome Team Llc"/>
            <person name="Bleich R.M."/>
            <person name="Grubbs K.J."/>
            <person name="Santa Maria K.C."/>
            <person name="Allen S.E."/>
            <person name="Farag S."/>
            <person name="Shank E.A."/>
            <person name="Bowers A."/>
        </authorList>
    </citation>
    <scope>NUCLEOTIDE SEQUENCE [LARGE SCALE GENOMIC DNA]</scope>
    <source>
        <strain evidence="1 2">AFS096845</strain>
    </source>
</reference>
<name>A0A2A7HPY4_BACCE</name>
<dbReference type="EMBL" id="NVLK01000087">
    <property type="protein sequence ID" value="PEC18990.1"/>
    <property type="molecule type" value="Genomic_DNA"/>
</dbReference>
<protein>
    <submittedName>
        <fullName evidence="1">Uncharacterized protein</fullName>
    </submittedName>
</protein>
<gene>
    <name evidence="1" type="ORF">COM96_27485</name>
</gene>
<proteinExistence type="predicted"/>
<organism evidence="1 2">
    <name type="scientific">Bacillus cereus</name>
    <dbReference type="NCBI Taxonomy" id="1396"/>
    <lineage>
        <taxon>Bacteria</taxon>
        <taxon>Bacillati</taxon>
        <taxon>Bacillota</taxon>
        <taxon>Bacilli</taxon>
        <taxon>Bacillales</taxon>
        <taxon>Bacillaceae</taxon>
        <taxon>Bacillus</taxon>
        <taxon>Bacillus cereus group</taxon>
    </lineage>
</organism>
<evidence type="ECO:0000313" key="2">
    <source>
        <dbReference type="Proteomes" id="UP000220006"/>
    </source>
</evidence>